<proteinExistence type="predicted"/>
<reference evidence="1 2" key="1">
    <citation type="submission" date="2023-04" db="EMBL/GenBank/DDBJ databases">
        <title>Two novel species of Flavobacterium.</title>
        <authorList>
            <person name="Liu Q."/>
            <person name="Xin Y.-H."/>
        </authorList>
    </citation>
    <scope>NUCLEOTIDE SEQUENCE [LARGE SCALE GENOMIC DNA]</scope>
    <source>
        <strain evidence="1 2">LB1P51</strain>
    </source>
</reference>
<name>A0ABT6V733_9FLAO</name>
<evidence type="ECO:0000313" key="1">
    <source>
        <dbReference type="EMBL" id="MDI5894044.1"/>
    </source>
</evidence>
<evidence type="ECO:0008006" key="3">
    <source>
        <dbReference type="Google" id="ProtNLM"/>
    </source>
</evidence>
<evidence type="ECO:0000313" key="2">
    <source>
        <dbReference type="Proteomes" id="UP001243403"/>
    </source>
</evidence>
<protein>
    <recommendedName>
        <fullName evidence="3">DUF4760 domain-containing protein</fullName>
    </recommendedName>
</protein>
<gene>
    <name evidence="1" type="ORF">QLS65_04015</name>
</gene>
<dbReference type="EMBL" id="JASCRZ010000001">
    <property type="protein sequence ID" value="MDI5894044.1"/>
    <property type="molecule type" value="Genomic_DNA"/>
</dbReference>
<accession>A0ABT6V733</accession>
<organism evidence="1 2">
    <name type="scientific">Flavobacterium algoritolerans</name>
    <dbReference type="NCBI Taxonomy" id="3041254"/>
    <lineage>
        <taxon>Bacteria</taxon>
        <taxon>Pseudomonadati</taxon>
        <taxon>Bacteroidota</taxon>
        <taxon>Flavobacteriia</taxon>
        <taxon>Flavobacteriales</taxon>
        <taxon>Flavobacteriaceae</taxon>
        <taxon>Flavobacterium</taxon>
    </lineage>
</organism>
<keyword evidence="2" id="KW-1185">Reference proteome</keyword>
<dbReference type="RefSeq" id="WP_282715344.1">
    <property type="nucleotide sequence ID" value="NZ_JASCRZ010000001.1"/>
</dbReference>
<dbReference type="Proteomes" id="UP001243403">
    <property type="component" value="Unassembled WGS sequence"/>
</dbReference>
<comment type="caution">
    <text evidence="1">The sequence shown here is derived from an EMBL/GenBank/DDBJ whole genome shotgun (WGS) entry which is preliminary data.</text>
</comment>
<sequence length="175" mass="20562">MEIILTALSAGLVTLACNVIFFTWIKTKWEENLETYKIAYSGIFKEKIEIHRELLKRIYNFKFKLEQYGMIGNEEMAKDLFQESNDFINFYLINQPFIKPSILKMIEDLNKEYQECFEAFHTYSVYRTPGVDTILLSEAAHKAVEVSNRLRGADFKAIENEIIQAMRKDLKYSDS</sequence>